<reference evidence="2 3" key="2">
    <citation type="journal article" date="2013" name="Plant Cell Physiol.">
        <title>Rice Annotation Project Database (RAP-DB): an integrative and interactive database for rice genomics.</title>
        <authorList>
            <person name="Sakai H."/>
            <person name="Lee S.S."/>
            <person name="Tanaka T."/>
            <person name="Numa H."/>
            <person name="Kim J."/>
            <person name="Kawahara Y."/>
            <person name="Wakimoto H."/>
            <person name="Yang C.C."/>
            <person name="Iwamoto M."/>
            <person name="Abe T."/>
            <person name="Yamada Y."/>
            <person name="Muto A."/>
            <person name="Inokuchi H."/>
            <person name="Ikemura T."/>
            <person name="Matsumoto T."/>
            <person name="Sasaki T."/>
            <person name="Itoh T."/>
        </authorList>
    </citation>
    <scope>NUCLEOTIDE SEQUENCE [LARGE SCALE GENOMIC DNA]</scope>
    <source>
        <strain evidence="3">cv. Nipponbare</strain>
    </source>
</reference>
<dbReference type="EMBL" id="AP014957">
    <property type="protein sequence ID" value="BAS70570.1"/>
    <property type="molecule type" value="Genomic_DNA"/>
</dbReference>
<proteinExistence type="predicted"/>
<evidence type="ECO:0000313" key="3">
    <source>
        <dbReference type="Proteomes" id="UP000059680"/>
    </source>
</evidence>
<feature type="compositionally biased region" description="Low complexity" evidence="1">
    <location>
        <begin position="41"/>
        <end position="61"/>
    </location>
</feature>
<reference evidence="2 3" key="3">
    <citation type="journal article" date="2013" name="Rice">
        <title>Improvement of the Oryza sativa Nipponbare reference genome using next generation sequence and optical map data.</title>
        <authorList>
            <person name="Kawahara Y."/>
            <person name="de la Bastide M."/>
            <person name="Hamilton J.P."/>
            <person name="Kanamori H."/>
            <person name="McCombie W.R."/>
            <person name="Ouyang S."/>
            <person name="Schwartz D.C."/>
            <person name="Tanaka T."/>
            <person name="Wu J."/>
            <person name="Zhou S."/>
            <person name="Childs K.L."/>
            <person name="Davidson R.M."/>
            <person name="Lin H."/>
            <person name="Quesada-Ocampo L."/>
            <person name="Vaillancourt B."/>
            <person name="Sakai H."/>
            <person name="Lee S.S."/>
            <person name="Kim J."/>
            <person name="Numa H."/>
            <person name="Itoh T."/>
            <person name="Buell C.R."/>
            <person name="Matsumoto T."/>
        </authorList>
    </citation>
    <scope>NUCLEOTIDE SEQUENCE [LARGE SCALE GENOMIC DNA]</scope>
    <source>
        <strain evidence="3">cv. Nipponbare</strain>
    </source>
</reference>
<organism evidence="2 3">
    <name type="scientific">Oryza sativa subsp. japonica</name>
    <name type="common">Rice</name>
    <dbReference type="NCBI Taxonomy" id="39947"/>
    <lineage>
        <taxon>Eukaryota</taxon>
        <taxon>Viridiplantae</taxon>
        <taxon>Streptophyta</taxon>
        <taxon>Embryophyta</taxon>
        <taxon>Tracheophyta</taxon>
        <taxon>Spermatophyta</taxon>
        <taxon>Magnoliopsida</taxon>
        <taxon>Liliopsida</taxon>
        <taxon>Poales</taxon>
        <taxon>Poaceae</taxon>
        <taxon>BOP clade</taxon>
        <taxon>Oryzoideae</taxon>
        <taxon>Oryzeae</taxon>
        <taxon>Oryzinae</taxon>
        <taxon>Oryza</taxon>
        <taxon>Oryza sativa</taxon>
    </lineage>
</organism>
<dbReference type="Gramene" id="Os01t0166200-01">
    <property type="protein sequence ID" value="Os01t0166200-01"/>
    <property type="gene ID" value="Os01g0166200"/>
</dbReference>
<protein>
    <submittedName>
        <fullName evidence="2">Os01g0166200 protein</fullName>
    </submittedName>
</protein>
<evidence type="ECO:0000313" key="2">
    <source>
        <dbReference type="EMBL" id="BAS70570.1"/>
    </source>
</evidence>
<dbReference type="Proteomes" id="UP000059680">
    <property type="component" value="Chromosome 1"/>
</dbReference>
<dbReference type="PaxDb" id="39947-A0A0P0UYL9"/>
<sequence>MGTPLVAMPVSGVHATTKHPSPWCTTPFRSADLALEEEEASQPPGAQAASSSRSPPAQASGSRREAEAAPARRGSRVRGVRTELGRPGSVTGGLLSNVYHGLMGCILSWAYFLEILLGLRSNELSTSVHRLGLLSPCLSCLQFRSVYDKVIGCLFPS</sequence>
<reference evidence="3" key="1">
    <citation type="journal article" date="2005" name="Nature">
        <title>The map-based sequence of the rice genome.</title>
        <authorList>
            <consortium name="International rice genome sequencing project (IRGSP)"/>
            <person name="Matsumoto T."/>
            <person name="Wu J."/>
            <person name="Kanamori H."/>
            <person name="Katayose Y."/>
            <person name="Fujisawa M."/>
            <person name="Namiki N."/>
            <person name="Mizuno H."/>
            <person name="Yamamoto K."/>
            <person name="Antonio B.A."/>
            <person name="Baba T."/>
            <person name="Sakata K."/>
            <person name="Nagamura Y."/>
            <person name="Aoki H."/>
            <person name="Arikawa K."/>
            <person name="Arita K."/>
            <person name="Bito T."/>
            <person name="Chiden Y."/>
            <person name="Fujitsuka N."/>
            <person name="Fukunaka R."/>
            <person name="Hamada M."/>
            <person name="Harada C."/>
            <person name="Hayashi A."/>
            <person name="Hijishita S."/>
            <person name="Honda M."/>
            <person name="Hosokawa S."/>
            <person name="Ichikawa Y."/>
            <person name="Idonuma A."/>
            <person name="Iijima M."/>
            <person name="Ikeda M."/>
            <person name="Ikeno M."/>
            <person name="Ito K."/>
            <person name="Ito S."/>
            <person name="Ito T."/>
            <person name="Ito Y."/>
            <person name="Ito Y."/>
            <person name="Iwabuchi A."/>
            <person name="Kamiya K."/>
            <person name="Karasawa W."/>
            <person name="Kurita K."/>
            <person name="Katagiri S."/>
            <person name="Kikuta A."/>
            <person name="Kobayashi H."/>
            <person name="Kobayashi N."/>
            <person name="Machita K."/>
            <person name="Maehara T."/>
            <person name="Masukawa M."/>
            <person name="Mizubayashi T."/>
            <person name="Mukai Y."/>
            <person name="Nagasaki H."/>
            <person name="Nagata Y."/>
            <person name="Naito S."/>
            <person name="Nakashima M."/>
            <person name="Nakama Y."/>
            <person name="Nakamichi Y."/>
            <person name="Nakamura M."/>
            <person name="Meguro A."/>
            <person name="Negishi M."/>
            <person name="Ohta I."/>
            <person name="Ohta T."/>
            <person name="Okamoto M."/>
            <person name="Ono N."/>
            <person name="Saji S."/>
            <person name="Sakaguchi M."/>
            <person name="Sakai K."/>
            <person name="Shibata M."/>
            <person name="Shimokawa T."/>
            <person name="Song J."/>
            <person name="Takazaki Y."/>
            <person name="Terasawa K."/>
            <person name="Tsugane M."/>
            <person name="Tsuji K."/>
            <person name="Ueda S."/>
            <person name="Waki K."/>
            <person name="Yamagata H."/>
            <person name="Yamamoto M."/>
            <person name="Yamamoto S."/>
            <person name="Yamane H."/>
            <person name="Yoshiki S."/>
            <person name="Yoshihara R."/>
            <person name="Yukawa K."/>
            <person name="Zhong H."/>
            <person name="Yano M."/>
            <person name="Yuan Q."/>
            <person name="Ouyang S."/>
            <person name="Liu J."/>
            <person name="Jones K.M."/>
            <person name="Gansberger K."/>
            <person name="Moffat K."/>
            <person name="Hill J."/>
            <person name="Bera J."/>
            <person name="Fadrosh D."/>
            <person name="Jin S."/>
            <person name="Johri S."/>
            <person name="Kim M."/>
            <person name="Overton L."/>
            <person name="Reardon M."/>
            <person name="Tsitrin T."/>
            <person name="Vuong H."/>
            <person name="Weaver B."/>
            <person name="Ciecko A."/>
            <person name="Tallon L."/>
            <person name="Jackson J."/>
            <person name="Pai G."/>
            <person name="Aken S.V."/>
            <person name="Utterback T."/>
            <person name="Reidmuller S."/>
            <person name="Feldblyum T."/>
            <person name="Hsiao J."/>
            <person name="Zismann V."/>
            <person name="Iobst S."/>
            <person name="de Vazeille A.R."/>
            <person name="Buell C.R."/>
            <person name="Ying K."/>
            <person name="Li Y."/>
            <person name="Lu T."/>
            <person name="Huang Y."/>
            <person name="Zhao Q."/>
            <person name="Feng Q."/>
            <person name="Zhang L."/>
            <person name="Zhu J."/>
            <person name="Weng Q."/>
            <person name="Mu J."/>
            <person name="Lu Y."/>
            <person name="Fan D."/>
            <person name="Liu Y."/>
            <person name="Guan J."/>
            <person name="Zhang Y."/>
            <person name="Yu S."/>
            <person name="Liu X."/>
            <person name="Zhang Y."/>
            <person name="Hong G."/>
            <person name="Han B."/>
            <person name="Choisne N."/>
            <person name="Demange N."/>
            <person name="Orjeda G."/>
            <person name="Samain S."/>
            <person name="Cattolico L."/>
            <person name="Pelletier E."/>
            <person name="Couloux A."/>
            <person name="Segurens B."/>
            <person name="Wincker P."/>
            <person name="D'Hont A."/>
            <person name="Scarpelli C."/>
            <person name="Weissenbach J."/>
            <person name="Salanoubat M."/>
            <person name="Quetier F."/>
            <person name="Yu Y."/>
            <person name="Kim H.R."/>
            <person name="Rambo T."/>
            <person name="Currie J."/>
            <person name="Collura K."/>
            <person name="Luo M."/>
            <person name="Yang T."/>
            <person name="Ammiraju J.S.S."/>
            <person name="Engler F."/>
            <person name="Soderlund C."/>
            <person name="Wing R.A."/>
            <person name="Palmer L.E."/>
            <person name="de la Bastide M."/>
            <person name="Spiegel L."/>
            <person name="Nascimento L."/>
            <person name="Zutavern T."/>
            <person name="O'Shaughnessy A."/>
            <person name="Dike S."/>
            <person name="Dedhia N."/>
            <person name="Preston R."/>
            <person name="Balija V."/>
            <person name="McCombie W.R."/>
            <person name="Chow T."/>
            <person name="Chen H."/>
            <person name="Chung M."/>
            <person name="Chen C."/>
            <person name="Shaw J."/>
            <person name="Wu H."/>
            <person name="Hsiao K."/>
            <person name="Chao Y."/>
            <person name="Chu M."/>
            <person name="Cheng C."/>
            <person name="Hour A."/>
            <person name="Lee P."/>
            <person name="Lin S."/>
            <person name="Lin Y."/>
            <person name="Liou J."/>
            <person name="Liu S."/>
            <person name="Hsing Y."/>
            <person name="Raghuvanshi S."/>
            <person name="Mohanty A."/>
            <person name="Bharti A.K."/>
            <person name="Gaur A."/>
            <person name="Gupta V."/>
            <person name="Kumar D."/>
            <person name="Ravi V."/>
            <person name="Vij S."/>
            <person name="Kapur A."/>
            <person name="Khurana P."/>
            <person name="Khurana P."/>
            <person name="Khurana J.P."/>
            <person name="Tyagi A.K."/>
            <person name="Gaikwad K."/>
            <person name="Singh A."/>
            <person name="Dalal V."/>
            <person name="Srivastava S."/>
            <person name="Dixit A."/>
            <person name="Pal A.K."/>
            <person name="Ghazi I.A."/>
            <person name="Yadav M."/>
            <person name="Pandit A."/>
            <person name="Bhargava A."/>
            <person name="Sureshbabu K."/>
            <person name="Batra K."/>
            <person name="Sharma T.R."/>
            <person name="Mohapatra T."/>
            <person name="Singh N.K."/>
            <person name="Messing J."/>
            <person name="Nelson A.B."/>
            <person name="Fuks G."/>
            <person name="Kavchok S."/>
            <person name="Keizer G."/>
            <person name="Linton E."/>
            <person name="Llaca V."/>
            <person name="Song R."/>
            <person name="Tanyolac B."/>
            <person name="Young S."/>
            <person name="Ho-Il K."/>
            <person name="Hahn J.H."/>
            <person name="Sangsakoo G."/>
            <person name="Vanavichit A."/>
            <person name="de Mattos Luiz.A.T."/>
            <person name="Zimmer P.D."/>
            <person name="Malone G."/>
            <person name="Dellagostin O."/>
            <person name="de Oliveira A.C."/>
            <person name="Bevan M."/>
            <person name="Bancroft I."/>
            <person name="Minx P."/>
            <person name="Cordum H."/>
            <person name="Wilson R."/>
            <person name="Cheng Z."/>
            <person name="Jin W."/>
            <person name="Jiang J."/>
            <person name="Leong S.A."/>
            <person name="Iwama H."/>
            <person name="Gojobori T."/>
            <person name="Itoh T."/>
            <person name="Niimura Y."/>
            <person name="Fujii Y."/>
            <person name="Habara T."/>
            <person name="Sakai H."/>
            <person name="Sato Y."/>
            <person name="Wilson G."/>
            <person name="Kumar K."/>
            <person name="McCouch S."/>
            <person name="Juretic N."/>
            <person name="Hoen D."/>
            <person name="Wright S."/>
            <person name="Bruskiewich R."/>
            <person name="Bureau T."/>
            <person name="Miyao A."/>
            <person name="Hirochika H."/>
            <person name="Nishikawa T."/>
            <person name="Kadowaki K."/>
            <person name="Sugiura M."/>
            <person name="Burr B."/>
            <person name="Sasaki T."/>
        </authorList>
    </citation>
    <scope>NUCLEOTIDE SEQUENCE [LARGE SCALE GENOMIC DNA]</scope>
    <source>
        <strain evidence="3">cv. Nipponbare</strain>
    </source>
</reference>
<name>A0A0P0UYL9_ORYSJ</name>
<dbReference type="InParanoid" id="A0A0P0UYL9"/>
<dbReference type="AlphaFoldDB" id="A0A0P0UYL9"/>
<accession>A0A0P0UYL9</accession>
<feature type="region of interest" description="Disordered" evidence="1">
    <location>
        <begin position="1"/>
        <end position="84"/>
    </location>
</feature>
<keyword evidence="3" id="KW-1185">Reference proteome</keyword>
<evidence type="ECO:0000256" key="1">
    <source>
        <dbReference type="SAM" id="MobiDB-lite"/>
    </source>
</evidence>
<gene>
    <name evidence="2" type="ordered locus">Os01g0166200</name>
    <name evidence="2" type="ORF">OSNPB_010166200</name>
</gene>
<feature type="non-terminal residue" evidence="2">
    <location>
        <position position="157"/>
    </location>
</feature>